<dbReference type="Gene3D" id="3.10.130.10">
    <property type="entry name" value="Ribonuclease A-like domain"/>
    <property type="match status" value="1"/>
</dbReference>
<dbReference type="InterPro" id="IPR023411">
    <property type="entry name" value="RNaseA_AS"/>
</dbReference>
<dbReference type="Proteomes" id="UP001177744">
    <property type="component" value="Unassembled WGS sequence"/>
</dbReference>
<dbReference type="Pfam" id="PF05517">
    <property type="entry name" value="p25-alpha"/>
    <property type="match status" value="1"/>
</dbReference>
<accession>A0AA40LMR9</accession>
<dbReference type="GO" id="GO:0046785">
    <property type="term" value="P:microtubule polymerization"/>
    <property type="evidence" value="ECO:0007669"/>
    <property type="project" value="InterPro"/>
</dbReference>
<feature type="region of interest" description="Disordered" evidence="10">
    <location>
        <begin position="191"/>
        <end position="220"/>
    </location>
</feature>
<dbReference type="InterPro" id="IPR036816">
    <property type="entry name" value="RNaseA-like_dom_sf"/>
</dbReference>
<dbReference type="PRINTS" id="PR00794">
    <property type="entry name" value="RIBONUCLEASE"/>
</dbReference>
<evidence type="ECO:0000256" key="2">
    <source>
        <dbReference type="ARBA" id="ARBA00004613"/>
    </source>
</evidence>
<feature type="compositionally biased region" description="Basic and acidic residues" evidence="10">
    <location>
        <begin position="129"/>
        <end position="149"/>
    </location>
</feature>
<dbReference type="EMBL" id="JAULJE010000009">
    <property type="protein sequence ID" value="KAK1338850.1"/>
    <property type="molecule type" value="Genomic_DNA"/>
</dbReference>
<dbReference type="InterPro" id="IPR001427">
    <property type="entry name" value="RNaseA"/>
</dbReference>
<dbReference type="GO" id="GO:0015631">
    <property type="term" value="F:tubulin binding"/>
    <property type="evidence" value="ECO:0007669"/>
    <property type="project" value="InterPro"/>
</dbReference>
<comment type="similarity">
    <text evidence="3">Belongs to the pancreatic ribonuclease family.</text>
</comment>
<evidence type="ECO:0000256" key="5">
    <source>
        <dbReference type="ARBA" id="ARBA00022490"/>
    </source>
</evidence>
<comment type="similarity">
    <text evidence="4">Belongs to the TPPP family.</text>
</comment>
<dbReference type="FunFam" id="3.10.130.10:FF:000001">
    <property type="entry name" value="Ribonuclease pancreatic"/>
    <property type="match status" value="1"/>
</dbReference>
<dbReference type="SUPFAM" id="SSF54076">
    <property type="entry name" value="RNase A-like"/>
    <property type="match status" value="1"/>
</dbReference>
<dbReference type="FunFam" id="1.10.238.10:FF:000057">
    <property type="entry name" value="Tubulin polymerization-promoting protein family member 3"/>
    <property type="match status" value="1"/>
</dbReference>
<keyword evidence="8" id="KW-0255">Endonuclease</keyword>
<evidence type="ECO:0000259" key="11">
    <source>
        <dbReference type="SMART" id="SM00092"/>
    </source>
</evidence>
<organism evidence="12 13">
    <name type="scientific">Cnephaeus nilssonii</name>
    <name type="common">Northern bat</name>
    <name type="synonym">Eptesicus nilssonii</name>
    <dbReference type="NCBI Taxonomy" id="3371016"/>
    <lineage>
        <taxon>Eukaryota</taxon>
        <taxon>Metazoa</taxon>
        <taxon>Chordata</taxon>
        <taxon>Craniata</taxon>
        <taxon>Vertebrata</taxon>
        <taxon>Euteleostomi</taxon>
        <taxon>Mammalia</taxon>
        <taxon>Eutheria</taxon>
        <taxon>Laurasiatheria</taxon>
        <taxon>Chiroptera</taxon>
        <taxon>Yangochiroptera</taxon>
        <taxon>Vespertilionidae</taxon>
        <taxon>Cnephaeus</taxon>
    </lineage>
</organism>
<dbReference type="GO" id="GO:0005874">
    <property type="term" value="C:microtubule"/>
    <property type="evidence" value="ECO:0007669"/>
    <property type="project" value="TreeGrafter"/>
</dbReference>
<keyword evidence="5" id="KW-0963">Cytoplasm</keyword>
<evidence type="ECO:0000256" key="3">
    <source>
        <dbReference type="ARBA" id="ARBA00005600"/>
    </source>
</evidence>
<keyword evidence="9" id="KW-0378">Hydrolase</keyword>
<dbReference type="PANTHER" id="PTHR12932">
    <property type="entry name" value="P25 ALPHA-RELATED"/>
    <property type="match status" value="1"/>
</dbReference>
<feature type="region of interest" description="Disordered" evidence="10">
    <location>
        <begin position="121"/>
        <end position="158"/>
    </location>
</feature>
<evidence type="ECO:0000256" key="4">
    <source>
        <dbReference type="ARBA" id="ARBA00010994"/>
    </source>
</evidence>
<comment type="subcellular location">
    <subcellularLocation>
        <location evidence="1">Cytoplasm</location>
    </subcellularLocation>
    <subcellularLocation>
        <location evidence="2">Secreted</location>
    </subcellularLocation>
</comment>
<evidence type="ECO:0000313" key="13">
    <source>
        <dbReference type="Proteomes" id="UP001177744"/>
    </source>
</evidence>
<dbReference type="GO" id="GO:0016787">
    <property type="term" value="F:hydrolase activity"/>
    <property type="evidence" value="ECO:0007669"/>
    <property type="project" value="UniProtKB-KW"/>
</dbReference>
<comment type="caution">
    <text evidence="12">The sequence shown here is derived from an EMBL/GenBank/DDBJ whole genome shotgun (WGS) entry which is preliminary data.</text>
</comment>
<dbReference type="GO" id="GO:0005576">
    <property type="term" value="C:extracellular region"/>
    <property type="evidence" value="ECO:0007669"/>
    <property type="project" value="UniProtKB-SubCell"/>
</dbReference>
<keyword evidence="13" id="KW-1185">Reference proteome</keyword>
<dbReference type="AlphaFoldDB" id="A0AA40LMR9"/>
<evidence type="ECO:0000256" key="7">
    <source>
        <dbReference type="ARBA" id="ARBA00022722"/>
    </source>
</evidence>
<evidence type="ECO:0000256" key="10">
    <source>
        <dbReference type="SAM" id="MobiDB-lite"/>
    </source>
</evidence>
<protein>
    <recommendedName>
        <fullName evidence="11">Ribonuclease A-domain domain-containing protein</fullName>
    </recommendedName>
</protein>
<dbReference type="PANTHER" id="PTHR12932:SF21">
    <property type="entry name" value="TUBULIN POLYMERIZATION-PROMOTING PROTEIN FAMILY MEMBER 2"/>
    <property type="match status" value="1"/>
</dbReference>
<dbReference type="Gene3D" id="1.10.238.10">
    <property type="entry name" value="EF-hand"/>
    <property type="match status" value="1"/>
</dbReference>
<gene>
    <name evidence="12" type="ORF">QTO34_019509</name>
</gene>
<evidence type="ECO:0000256" key="1">
    <source>
        <dbReference type="ARBA" id="ARBA00004496"/>
    </source>
</evidence>
<dbReference type="GO" id="GO:0001578">
    <property type="term" value="P:microtubule bundle formation"/>
    <property type="evidence" value="ECO:0007669"/>
    <property type="project" value="TreeGrafter"/>
</dbReference>
<dbReference type="GO" id="GO:0003676">
    <property type="term" value="F:nucleic acid binding"/>
    <property type="evidence" value="ECO:0007669"/>
    <property type="project" value="InterPro"/>
</dbReference>
<dbReference type="InterPro" id="IPR023412">
    <property type="entry name" value="RNaseA_domain"/>
</dbReference>
<dbReference type="GO" id="GO:0004540">
    <property type="term" value="F:RNA nuclease activity"/>
    <property type="evidence" value="ECO:0007669"/>
    <property type="project" value="UniProtKB-ARBA"/>
</dbReference>
<feature type="domain" description="Ribonuclease A-domain" evidence="11">
    <location>
        <begin position="228"/>
        <end position="352"/>
    </location>
</feature>
<evidence type="ECO:0000313" key="12">
    <source>
        <dbReference type="EMBL" id="KAK1338850.1"/>
    </source>
</evidence>
<keyword evidence="7" id="KW-0540">Nuclease</keyword>
<reference evidence="12" key="1">
    <citation type="submission" date="2023-06" db="EMBL/GenBank/DDBJ databases">
        <title>Reference genome for the Northern bat (Eptesicus nilssonii), a most northern bat species.</title>
        <authorList>
            <person name="Laine V.N."/>
            <person name="Pulliainen A.T."/>
            <person name="Lilley T.M."/>
        </authorList>
    </citation>
    <scope>NUCLEOTIDE SEQUENCE</scope>
    <source>
        <strain evidence="12">BLF_Eptnil</strain>
        <tissue evidence="12">Kidney</tissue>
    </source>
</reference>
<evidence type="ECO:0000256" key="9">
    <source>
        <dbReference type="ARBA" id="ARBA00022801"/>
    </source>
</evidence>
<name>A0AA40LMR9_CNENI</name>
<dbReference type="CDD" id="cd06265">
    <property type="entry name" value="RNase_A_canonical"/>
    <property type="match status" value="1"/>
</dbReference>
<dbReference type="InterPro" id="IPR011992">
    <property type="entry name" value="EF-hand-dom_pair"/>
</dbReference>
<dbReference type="GO" id="GO:0004519">
    <property type="term" value="F:endonuclease activity"/>
    <property type="evidence" value="ECO:0007669"/>
    <property type="project" value="UniProtKB-KW"/>
</dbReference>
<dbReference type="SMART" id="SM00092">
    <property type="entry name" value="RNAse_Pc"/>
    <property type="match status" value="1"/>
</dbReference>
<dbReference type="PROSITE" id="PS00127">
    <property type="entry name" value="RNASE_PANCREATIC"/>
    <property type="match status" value="1"/>
</dbReference>
<dbReference type="GO" id="GO:0005737">
    <property type="term" value="C:cytoplasm"/>
    <property type="evidence" value="ECO:0007669"/>
    <property type="project" value="UniProtKB-SubCell"/>
</dbReference>
<dbReference type="Pfam" id="PF00074">
    <property type="entry name" value="RnaseA"/>
    <property type="match status" value="1"/>
</dbReference>
<dbReference type="InterPro" id="IPR008907">
    <property type="entry name" value="TPP/p25"/>
</dbReference>
<evidence type="ECO:0000256" key="6">
    <source>
        <dbReference type="ARBA" id="ARBA00022525"/>
    </source>
</evidence>
<dbReference type="SUPFAM" id="SSF47473">
    <property type="entry name" value="EF-hand"/>
    <property type="match status" value="1"/>
</dbReference>
<feature type="compositionally biased region" description="Low complexity" evidence="10">
    <location>
        <begin position="206"/>
        <end position="220"/>
    </location>
</feature>
<proteinExistence type="inferred from homology"/>
<keyword evidence="6" id="KW-0964">Secreted</keyword>
<evidence type="ECO:0000256" key="8">
    <source>
        <dbReference type="ARBA" id="ARBA00022759"/>
    </source>
</evidence>
<sequence length="352" mass="38361">MASEAEKTFQRFAVFGESSSSGAEINNKNFSKLCKDCGIMDGKMVTSTDVDIVFSKVKDKNARTITFVQFQEAMRELGQKRFKGKNPDETLENIYKLMVGKDPATPGVTKATTVGGVSRLTDTSKYTGSHKERFDESGKGKGMAGREEMTENSGYVSGYKGAGTYDKKMDRVAQQQQRKDPVKRDLALYSDYSPKRHGPSQSKILPPGAAPAAGPVGAEVPVSAKPKHMTSAQWFEIQHVQPSPQACKGAMGNINKHTQHCKALNTFLHESFSSVAATCQNPTIACKNGQKNCHQSKGPVSLTNCKLTSGKYPNCNYKETAQQASYIIACNPPQKGDTEKVHLVPVHLDKVV</sequence>
<dbReference type="GO" id="GO:0032273">
    <property type="term" value="P:positive regulation of protein polymerization"/>
    <property type="evidence" value="ECO:0007669"/>
    <property type="project" value="TreeGrafter"/>
</dbReference>